<dbReference type="GO" id="GO:0055085">
    <property type="term" value="P:transmembrane transport"/>
    <property type="evidence" value="ECO:0007669"/>
    <property type="project" value="TreeGrafter"/>
</dbReference>
<feature type="transmembrane region" description="Helical" evidence="6">
    <location>
        <begin position="210"/>
        <end position="232"/>
    </location>
</feature>
<comment type="similarity">
    <text evidence="2">Belongs to the autoinducer-2 exporter (AI-2E) (TC 2.A.86) family.</text>
</comment>
<dbReference type="Proteomes" id="UP000238937">
    <property type="component" value="Unassembled WGS sequence"/>
</dbReference>
<dbReference type="AlphaFoldDB" id="A0A2T1G9H9"/>
<keyword evidence="8" id="KW-1185">Reference proteome</keyword>
<dbReference type="GO" id="GO:0016020">
    <property type="term" value="C:membrane"/>
    <property type="evidence" value="ECO:0007669"/>
    <property type="project" value="UniProtKB-SubCell"/>
</dbReference>
<evidence type="ECO:0000256" key="2">
    <source>
        <dbReference type="ARBA" id="ARBA00009773"/>
    </source>
</evidence>
<evidence type="ECO:0000313" key="8">
    <source>
        <dbReference type="Proteomes" id="UP000238937"/>
    </source>
</evidence>
<dbReference type="PANTHER" id="PTHR21716:SF66">
    <property type="entry name" value="TRANSPORT PROTEIN SLL0063-RELATED"/>
    <property type="match status" value="1"/>
</dbReference>
<sequence length="362" mass="39469">MRRFPANIQNLLLIGLGFPIVGLNVWVLSQFFRYFEHLITILTIAALIAFLLNYPVKILEQVNVPRLPAIVCVLLITLALFIILGVTVVPNAIEQTTELVRQIPEWIRASNENINTWEEWGKGKGLQLDFNVLRSQINAKIDTQLQIIGAEVVGLAVGTVSGVIDTLSIIVLSVYMLLYGDLLWFGIVATLPERIRLPLSESLRENFQNFFISQLILGTFMATTLTAVFFFLKVPFGLSFAIFIGATELIPFIGASLGIGLVTIVIMLKNFGLGISVLIAAVIVQQIKDNLLAPKLMGEFIGLNPIAILICLLAGGQIAGLLGVIVSVPIVGTIKGTIDLMSQPPHSLVPQPEYAGESLDSE</sequence>
<keyword evidence="5 6" id="KW-0472">Membrane</keyword>
<keyword evidence="4 6" id="KW-1133">Transmembrane helix</keyword>
<protein>
    <submittedName>
        <fullName evidence="7">AI-2E family transporter</fullName>
    </submittedName>
</protein>
<evidence type="ECO:0000256" key="4">
    <source>
        <dbReference type="ARBA" id="ARBA00022989"/>
    </source>
</evidence>
<evidence type="ECO:0000256" key="5">
    <source>
        <dbReference type="ARBA" id="ARBA00023136"/>
    </source>
</evidence>
<proteinExistence type="inferred from homology"/>
<dbReference type="OrthoDB" id="505911at2"/>
<reference evidence="7 8" key="1">
    <citation type="submission" date="2018-03" db="EMBL/GenBank/DDBJ databases">
        <title>The ancient ancestry and fast evolution of plastids.</title>
        <authorList>
            <person name="Moore K.R."/>
            <person name="Magnabosco C."/>
            <person name="Momper L."/>
            <person name="Gold D.A."/>
            <person name="Bosak T."/>
            <person name="Fournier G.P."/>
        </authorList>
    </citation>
    <scope>NUCLEOTIDE SEQUENCE [LARGE SCALE GENOMIC DNA]</scope>
    <source>
        <strain evidence="7 8">CCALA 037</strain>
    </source>
</reference>
<evidence type="ECO:0000256" key="1">
    <source>
        <dbReference type="ARBA" id="ARBA00004141"/>
    </source>
</evidence>
<accession>A0A2T1G9H9</accession>
<gene>
    <name evidence="7" type="ORF">C7B77_19290</name>
</gene>
<feature type="transmembrane region" description="Helical" evidence="6">
    <location>
        <begin position="307"/>
        <end position="331"/>
    </location>
</feature>
<dbReference type="PANTHER" id="PTHR21716">
    <property type="entry name" value="TRANSMEMBRANE PROTEIN"/>
    <property type="match status" value="1"/>
</dbReference>
<dbReference type="EMBL" id="PVWO01000291">
    <property type="protein sequence ID" value="PSB53806.1"/>
    <property type="molecule type" value="Genomic_DNA"/>
</dbReference>
<comment type="caution">
    <text evidence="7">The sequence shown here is derived from an EMBL/GenBank/DDBJ whole genome shotgun (WGS) entry which is preliminary data.</text>
</comment>
<organism evidence="7 8">
    <name type="scientific">Chamaesiphon polymorphus CCALA 037</name>
    <dbReference type="NCBI Taxonomy" id="2107692"/>
    <lineage>
        <taxon>Bacteria</taxon>
        <taxon>Bacillati</taxon>
        <taxon>Cyanobacteriota</taxon>
        <taxon>Cyanophyceae</taxon>
        <taxon>Gomontiellales</taxon>
        <taxon>Chamaesiphonaceae</taxon>
        <taxon>Chamaesiphon</taxon>
    </lineage>
</organism>
<name>A0A2T1G9H9_9CYAN</name>
<feature type="transmembrane region" description="Helical" evidence="6">
    <location>
        <begin position="68"/>
        <end position="89"/>
    </location>
</feature>
<dbReference type="Pfam" id="PF01594">
    <property type="entry name" value="AI-2E_transport"/>
    <property type="match status" value="1"/>
</dbReference>
<feature type="transmembrane region" description="Helical" evidence="6">
    <location>
        <begin position="271"/>
        <end position="287"/>
    </location>
</feature>
<evidence type="ECO:0000256" key="6">
    <source>
        <dbReference type="SAM" id="Phobius"/>
    </source>
</evidence>
<evidence type="ECO:0000313" key="7">
    <source>
        <dbReference type="EMBL" id="PSB53806.1"/>
    </source>
</evidence>
<feature type="transmembrane region" description="Helical" evidence="6">
    <location>
        <begin position="12"/>
        <end position="32"/>
    </location>
</feature>
<dbReference type="InterPro" id="IPR002549">
    <property type="entry name" value="AI-2E-like"/>
</dbReference>
<feature type="transmembrane region" description="Helical" evidence="6">
    <location>
        <begin position="238"/>
        <end position="264"/>
    </location>
</feature>
<evidence type="ECO:0000256" key="3">
    <source>
        <dbReference type="ARBA" id="ARBA00022692"/>
    </source>
</evidence>
<dbReference type="RefSeq" id="WP_106308499.1">
    <property type="nucleotide sequence ID" value="NZ_PVWO01000291.1"/>
</dbReference>
<comment type="subcellular location">
    <subcellularLocation>
        <location evidence="1">Membrane</location>
        <topology evidence="1">Multi-pass membrane protein</topology>
    </subcellularLocation>
</comment>
<feature type="transmembrane region" description="Helical" evidence="6">
    <location>
        <begin position="167"/>
        <end position="189"/>
    </location>
</feature>
<feature type="transmembrane region" description="Helical" evidence="6">
    <location>
        <begin position="38"/>
        <end position="56"/>
    </location>
</feature>
<keyword evidence="3 6" id="KW-0812">Transmembrane</keyword>